<dbReference type="InterPro" id="IPR050914">
    <property type="entry name" value="snRNP_SmB/NAA38-like"/>
</dbReference>
<feature type="region of interest" description="Disordered" evidence="2">
    <location>
        <begin position="229"/>
        <end position="275"/>
    </location>
</feature>
<dbReference type="InterPro" id="IPR034110">
    <property type="entry name" value="LSMD1_Sm"/>
</dbReference>
<feature type="region of interest" description="Disordered" evidence="2">
    <location>
        <begin position="1"/>
        <end position="25"/>
    </location>
</feature>
<evidence type="ECO:0000256" key="2">
    <source>
        <dbReference type="SAM" id="MobiDB-lite"/>
    </source>
</evidence>
<evidence type="ECO:0000313" key="3">
    <source>
        <dbReference type="EMBL" id="CAD7226575.1"/>
    </source>
</evidence>
<comment type="similarity">
    <text evidence="1">Belongs to the snRNP Sm proteins family.</text>
</comment>
<protein>
    <submittedName>
        <fullName evidence="3">Uncharacterized protein</fullName>
    </submittedName>
</protein>
<dbReference type="AlphaFoldDB" id="A0A7R8ZNK3"/>
<dbReference type="EMBL" id="OB660867">
    <property type="protein sequence ID" value="CAD7226575.1"/>
    <property type="molecule type" value="Genomic_DNA"/>
</dbReference>
<feature type="region of interest" description="Disordered" evidence="2">
    <location>
        <begin position="79"/>
        <end position="114"/>
    </location>
</feature>
<dbReference type="SMART" id="SM00651">
    <property type="entry name" value="Sm"/>
    <property type="match status" value="1"/>
</dbReference>
<evidence type="ECO:0000256" key="1">
    <source>
        <dbReference type="ARBA" id="ARBA00006850"/>
    </source>
</evidence>
<dbReference type="OrthoDB" id="368909at2759"/>
<proteinExistence type="inferred from homology"/>
<sequence>MLTNGEAADVMTGGRDVQHGGGELGTACASPSKGYDVDLNQVKLKNKLASHDEHISSSTISASDKTLDAAMALVSLHDGVPPPPPPACSSTTFTRHSPPHRAPLLPTPPPRNSKPGLKRLEAWINRTLKVLLTDGRFLVGEFLCTDRDANIILGHCREYYYKDPDEGGDLVGPRILGLAMVPGKHIVELHVSSQEGLCRRRGLGSSLRADDLQLNLQQFEESGDEEIVYADPNQTQDSGIPHDASPKTFASEASDPQTCESFSDDPPISEAEVKS</sequence>
<dbReference type="InterPro" id="IPR010920">
    <property type="entry name" value="LSM_dom_sf"/>
</dbReference>
<dbReference type="SUPFAM" id="SSF50182">
    <property type="entry name" value="Sm-like ribonucleoproteins"/>
    <property type="match status" value="1"/>
</dbReference>
<reference evidence="3" key="1">
    <citation type="submission" date="2020-11" db="EMBL/GenBank/DDBJ databases">
        <authorList>
            <person name="Tran Van P."/>
        </authorList>
    </citation>
    <scope>NUCLEOTIDE SEQUENCE</scope>
</reference>
<dbReference type="GO" id="GO:0031417">
    <property type="term" value="C:NatC complex"/>
    <property type="evidence" value="ECO:0007669"/>
    <property type="project" value="InterPro"/>
</dbReference>
<accession>A0A7R8ZNK3</accession>
<dbReference type="PANTHER" id="PTHR10701:SF5">
    <property type="entry name" value="N-ALPHA-ACETYLTRANSFERASE 38, NATC AUXILIARY SUBUNIT"/>
    <property type="match status" value="1"/>
</dbReference>
<dbReference type="CDD" id="cd06168">
    <property type="entry name" value="LSMD1"/>
    <property type="match status" value="1"/>
</dbReference>
<dbReference type="GO" id="GO:0003723">
    <property type="term" value="F:RNA binding"/>
    <property type="evidence" value="ECO:0007669"/>
    <property type="project" value="InterPro"/>
</dbReference>
<dbReference type="Pfam" id="PF01423">
    <property type="entry name" value="LSM"/>
    <property type="match status" value="1"/>
</dbReference>
<dbReference type="Gene3D" id="2.30.30.100">
    <property type="match status" value="1"/>
</dbReference>
<dbReference type="InterPro" id="IPR001163">
    <property type="entry name" value="Sm_dom_euk/arc"/>
</dbReference>
<gene>
    <name evidence="3" type="ORF">CTOB1V02_LOCUS4492</name>
</gene>
<dbReference type="PROSITE" id="PS52002">
    <property type="entry name" value="SM"/>
    <property type="match status" value="1"/>
</dbReference>
<organism evidence="3">
    <name type="scientific">Cyprideis torosa</name>
    <dbReference type="NCBI Taxonomy" id="163714"/>
    <lineage>
        <taxon>Eukaryota</taxon>
        <taxon>Metazoa</taxon>
        <taxon>Ecdysozoa</taxon>
        <taxon>Arthropoda</taxon>
        <taxon>Crustacea</taxon>
        <taxon>Oligostraca</taxon>
        <taxon>Ostracoda</taxon>
        <taxon>Podocopa</taxon>
        <taxon>Podocopida</taxon>
        <taxon>Cytherocopina</taxon>
        <taxon>Cytheroidea</taxon>
        <taxon>Cytherideidae</taxon>
        <taxon>Cyprideis</taxon>
    </lineage>
</organism>
<name>A0A7R8ZNK3_9CRUS</name>
<dbReference type="PANTHER" id="PTHR10701">
    <property type="entry name" value="SMALL NUCLEAR RIBONUCLEOPROTEIN-ASSOCIATED PROTEIN B AND N"/>
    <property type="match status" value="1"/>
</dbReference>
<dbReference type="InterPro" id="IPR047575">
    <property type="entry name" value="Sm"/>
</dbReference>